<name>A0ABV8C2T3_9PSEU</name>
<keyword evidence="1" id="KW-0732">Signal</keyword>
<sequence length="122" mass="12651">MADVRGIRAALTGLALVGLSLSGAATANAEGMSAMGGCGEVKNPKTSGAKAHWELSCRDGKIRVSGWVEDTDADGQCAKVKAVFASGNTEFSRAACPKGKRIPFDWAHPGSVASVYLFEYDA</sequence>
<feature type="signal peptide" evidence="1">
    <location>
        <begin position="1"/>
        <end position="29"/>
    </location>
</feature>
<accession>A0ABV8C2T3</accession>
<reference evidence="3" key="1">
    <citation type="journal article" date="2019" name="Int. J. Syst. Evol. Microbiol.">
        <title>The Global Catalogue of Microorganisms (GCM) 10K type strain sequencing project: providing services to taxonomists for standard genome sequencing and annotation.</title>
        <authorList>
            <consortium name="The Broad Institute Genomics Platform"/>
            <consortium name="The Broad Institute Genome Sequencing Center for Infectious Disease"/>
            <person name="Wu L."/>
            <person name="Ma J."/>
        </authorList>
    </citation>
    <scope>NUCLEOTIDE SEQUENCE [LARGE SCALE GENOMIC DNA]</scope>
    <source>
        <strain evidence="3">CGMCC 4.7405</strain>
    </source>
</reference>
<dbReference type="Proteomes" id="UP001595690">
    <property type="component" value="Unassembled WGS sequence"/>
</dbReference>
<comment type="caution">
    <text evidence="2">The sequence shown here is derived from an EMBL/GenBank/DDBJ whole genome shotgun (WGS) entry which is preliminary data.</text>
</comment>
<organism evidence="2 3">
    <name type="scientific">Lentzea rhizosphaerae</name>
    <dbReference type="NCBI Taxonomy" id="2041025"/>
    <lineage>
        <taxon>Bacteria</taxon>
        <taxon>Bacillati</taxon>
        <taxon>Actinomycetota</taxon>
        <taxon>Actinomycetes</taxon>
        <taxon>Pseudonocardiales</taxon>
        <taxon>Pseudonocardiaceae</taxon>
        <taxon>Lentzea</taxon>
    </lineage>
</organism>
<evidence type="ECO:0008006" key="4">
    <source>
        <dbReference type="Google" id="ProtNLM"/>
    </source>
</evidence>
<dbReference type="EMBL" id="JBHRZI010000029">
    <property type="protein sequence ID" value="MFC3896211.1"/>
    <property type="molecule type" value="Genomic_DNA"/>
</dbReference>
<evidence type="ECO:0000313" key="3">
    <source>
        <dbReference type="Proteomes" id="UP001595690"/>
    </source>
</evidence>
<evidence type="ECO:0000256" key="1">
    <source>
        <dbReference type="SAM" id="SignalP"/>
    </source>
</evidence>
<feature type="chain" id="PRO_5046791530" description="Subtilisin inhibitor-like" evidence="1">
    <location>
        <begin position="30"/>
        <end position="122"/>
    </location>
</feature>
<keyword evidence="3" id="KW-1185">Reference proteome</keyword>
<gene>
    <name evidence="2" type="ORF">ACFOWZ_32435</name>
</gene>
<proteinExistence type="predicted"/>
<evidence type="ECO:0000313" key="2">
    <source>
        <dbReference type="EMBL" id="MFC3896211.1"/>
    </source>
</evidence>
<protein>
    <recommendedName>
        <fullName evidence="4">Subtilisin inhibitor-like</fullName>
    </recommendedName>
</protein>